<sequence length="81" mass="9083">KPRDCPFCRSYLIRALYTHPQTNSTRASFESLGNYPIFISGRTTQQCPTKDTIKAKALLSTPSKGTFHPASRRACYLGNPF</sequence>
<feature type="non-terminal residue" evidence="1">
    <location>
        <position position="1"/>
    </location>
</feature>
<accession>W6Y9Q2</accession>
<dbReference type="RefSeq" id="XP_007711421.1">
    <property type="nucleotide sequence ID" value="XM_007713231.1"/>
</dbReference>
<proteinExistence type="predicted"/>
<reference evidence="1 2" key="1">
    <citation type="journal article" date="2013" name="PLoS Genet.">
        <title>Comparative genome structure, secondary metabolite, and effector coding capacity across Cochliobolus pathogens.</title>
        <authorList>
            <person name="Condon B.J."/>
            <person name="Leng Y."/>
            <person name="Wu D."/>
            <person name="Bushley K.E."/>
            <person name="Ohm R.A."/>
            <person name="Otillar R."/>
            <person name="Martin J."/>
            <person name="Schackwitz W."/>
            <person name="Grimwood J."/>
            <person name="MohdZainudin N."/>
            <person name="Xue C."/>
            <person name="Wang R."/>
            <person name="Manning V.A."/>
            <person name="Dhillon B."/>
            <person name="Tu Z.J."/>
            <person name="Steffenson B.J."/>
            <person name="Salamov A."/>
            <person name="Sun H."/>
            <person name="Lowry S."/>
            <person name="LaButti K."/>
            <person name="Han J."/>
            <person name="Copeland A."/>
            <person name="Lindquist E."/>
            <person name="Barry K."/>
            <person name="Schmutz J."/>
            <person name="Baker S.E."/>
            <person name="Ciuffetti L.M."/>
            <person name="Grigoriev I.V."/>
            <person name="Zhong S."/>
            <person name="Turgeon B.G."/>
        </authorList>
    </citation>
    <scope>NUCLEOTIDE SEQUENCE [LARGE SCALE GENOMIC DNA]</scope>
    <source>
        <strain evidence="1 2">26-R-13</strain>
    </source>
</reference>
<dbReference type="HOGENOM" id="CLU_2580195_0_0_1"/>
<evidence type="ECO:0000313" key="2">
    <source>
        <dbReference type="Proteomes" id="UP000053841"/>
    </source>
</evidence>
<dbReference type="GeneID" id="19153651"/>
<keyword evidence="2" id="KW-1185">Reference proteome</keyword>
<dbReference type="AlphaFoldDB" id="W6Y9Q2"/>
<protein>
    <submittedName>
        <fullName evidence="1">Uncharacterized protein</fullName>
    </submittedName>
</protein>
<gene>
    <name evidence="1" type="ORF">COCCADRAFT_93869</name>
</gene>
<dbReference type="EMBL" id="KI964594">
    <property type="protein sequence ID" value="EUC34265.1"/>
    <property type="molecule type" value="Genomic_DNA"/>
</dbReference>
<evidence type="ECO:0000313" key="1">
    <source>
        <dbReference type="EMBL" id="EUC34265.1"/>
    </source>
</evidence>
<name>W6Y9Q2_COCC2</name>
<dbReference type="Proteomes" id="UP000053841">
    <property type="component" value="Unassembled WGS sequence"/>
</dbReference>
<dbReference type="KEGG" id="bze:COCCADRAFT_93869"/>
<organism evidence="1 2">
    <name type="scientific">Cochliobolus carbonum (strain 26-R-13)</name>
    <name type="common">Maize leaf spot fungus</name>
    <name type="synonym">Bipolaris zeicola</name>
    <dbReference type="NCBI Taxonomy" id="930089"/>
    <lineage>
        <taxon>Eukaryota</taxon>
        <taxon>Fungi</taxon>
        <taxon>Dikarya</taxon>
        <taxon>Ascomycota</taxon>
        <taxon>Pezizomycotina</taxon>
        <taxon>Dothideomycetes</taxon>
        <taxon>Pleosporomycetidae</taxon>
        <taxon>Pleosporales</taxon>
        <taxon>Pleosporineae</taxon>
        <taxon>Pleosporaceae</taxon>
        <taxon>Bipolaris</taxon>
    </lineage>
</organism>